<accession>A0ABR5CKB4</accession>
<evidence type="ECO:0000313" key="2">
    <source>
        <dbReference type="Proteomes" id="UP000052068"/>
    </source>
</evidence>
<comment type="caution">
    <text evidence="1">The sequence shown here is derived from an EMBL/GenBank/DDBJ whole genome shotgun (WGS) entry which is preliminary data.</text>
</comment>
<protein>
    <submittedName>
        <fullName evidence="1">Uncharacterized protein</fullName>
    </submittedName>
</protein>
<proteinExistence type="predicted"/>
<name>A0ABR5CKB4_9HYPH</name>
<sequence length="63" mass="7344">MNSKNMLLQRRWNRVPVFQRSHIALEFIHRSYLAGVAMLGSDSDPRRPEPLFARKPVLAAQIR</sequence>
<gene>
    <name evidence="1" type="ORF">RS75_24955</name>
</gene>
<evidence type="ECO:0000313" key="1">
    <source>
        <dbReference type="EMBL" id="KJF65121.1"/>
    </source>
</evidence>
<dbReference type="Proteomes" id="UP000052068">
    <property type="component" value="Unassembled WGS sequence"/>
</dbReference>
<dbReference type="EMBL" id="JWJH01000069">
    <property type="protein sequence ID" value="KJF65121.1"/>
    <property type="molecule type" value="Genomic_DNA"/>
</dbReference>
<organism evidence="1 2">
    <name type="scientific">Rhizobium nepotum 39/7</name>
    <dbReference type="NCBI Taxonomy" id="1368418"/>
    <lineage>
        <taxon>Bacteria</taxon>
        <taxon>Pseudomonadati</taxon>
        <taxon>Pseudomonadota</taxon>
        <taxon>Alphaproteobacteria</taxon>
        <taxon>Hyphomicrobiales</taxon>
        <taxon>Rhizobiaceae</taxon>
        <taxon>Rhizobium/Agrobacterium group</taxon>
        <taxon>Rhizobium</taxon>
    </lineage>
</organism>
<keyword evidence="2" id="KW-1185">Reference proteome</keyword>
<reference evidence="1 2" key="1">
    <citation type="submission" date="2015-03" db="EMBL/GenBank/DDBJ databases">
        <title>Draft Genome Sequences of Agrobacterium nepotum Strain 39/7T (= CFBP 7436T = LMG 26435T) and Agrobacterium sp. Strain KFB 330 (= CFBP 8308 = LMG 28674).</title>
        <authorList>
            <person name="Kuzmanovic N."/>
            <person name="Pulawska J."/>
            <person name="Obradovic A."/>
        </authorList>
    </citation>
    <scope>NUCLEOTIDE SEQUENCE [LARGE SCALE GENOMIC DNA]</scope>
    <source>
        <strain evidence="1 2">39/7</strain>
    </source>
</reference>